<evidence type="ECO:0000256" key="3">
    <source>
        <dbReference type="ARBA" id="ARBA00022737"/>
    </source>
</evidence>
<dbReference type="InterPro" id="IPR020894">
    <property type="entry name" value="Cadherin_CS"/>
</dbReference>
<keyword evidence="12" id="KW-1185">Reference proteome</keyword>
<feature type="domain" description="Cadherin" evidence="10">
    <location>
        <begin position="279"/>
        <end position="394"/>
    </location>
</feature>
<evidence type="ECO:0000256" key="2">
    <source>
        <dbReference type="ARBA" id="ARBA00022692"/>
    </source>
</evidence>
<dbReference type="GO" id="GO:0007156">
    <property type="term" value="P:homophilic cell adhesion via plasma membrane adhesion molecules"/>
    <property type="evidence" value="ECO:0007669"/>
    <property type="project" value="InterPro"/>
</dbReference>
<name>W2SUE7_NECAM</name>
<evidence type="ECO:0000313" key="11">
    <source>
        <dbReference type="EMBL" id="ETN72466.1"/>
    </source>
</evidence>
<dbReference type="Pfam" id="PF00028">
    <property type="entry name" value="Cadherin"/>
    <property type="match status" value="2"/>
</dbReference>
<dbReference type="Proteomes" id="UP000053676">
    <property type="component" value="Unassembled WGS sequence"/>
</dbReference>
<dbReference type="AlphaFoldDB" id="W2SUE7"/>
<keyword evidence="5" id="KW-0130">Cell adhesion</keyword>
<dbReference type="PANTHER" id="PTHR24025:SF31">
    <property type="entry name" value="NEURAL-CADHERIN"/>
    <property type="match status" value="1"/>
</dbReference>
<dbReference type="GO" id="GO:0005509">
    <property type="term" value="F:calcium ion binding"/>
    <property type="evidence" value="ECO:0007669"/>
    <property type="project" value="UniProtKB-UniRule"/>
</dbReference>
<evidence type="ECO:0000256" key="8">
    <source>
        <dbReference type="PROSITE-ProRule" id="PRU00043"/>
    </source>
</evidence>
<evidence type="ECO:0000259" key="10">
    <source>
        <dbReference type="PROSITE" id="PS50268"/>
    </source>
</evidence>
<evidence type="ECO:0000256" key="9">
    <source>
        <dbReference type="SAM" id="MobiDB-lite"/>
    </source>
</evidence>
<dbReference type="SMART" id="SM00112">
    <property type="entry name" value="CA"/>
    <property type="match status" value="4"/>
</dbReference>
<dbReference type="OMA" id="TEDHYSF"/>
<dbReference type="STRING" id="51031.W2SUE7"/>
<feature type="domain" description="Cadherin" evidence="10">
    <location>
        <begin position="67"/>
        <end position="177"/>
    </location>
</feature>
<feature type="region of interest" description="Disordered" evidence="9">
    <location>
        <begin position="398"/>
        <end position="442"/>
    </location>
</feature>
<feature type="compositionally biased region" description="Low complexity" evidence="9">
    <location>
        <begin position="404"/>
        <end position="422"/>
    </location>
</feature>
<dbReference type="InterPro" id="IPR050971">
    <property type="entry name" value="Cadherin-domain_protein"/>
</dbReference>
<keyword evidence="3" id="KW-0677">Repeat</keyword>
<dbReference type="PROSITE" id="PS00232">
    <property type="entry name" value="CADHERIN_1"/>
    <property type="match status" value="1"/>
</dbReference>
<dbReference type="InterPro" id="IPR002126">
    <property type="entry name" value="Cadherin-like_dom"/>
</dbReference>
<evidence type="ECO:0000256" key="4">
    <source>
        <dbReference type="ARBA" id="ARBA00022837"/>
    </source>
</evidence>
<accession>W2SUE7</accession>
<dbReference type="OrthoDB" id="6252479at2759"/>
<dbReference type="Gene3D" id="2.60.40.60">
    <property type="entry name" value="Cadherins"/>
    <property type="match status" value="4"/>
</dbReference>
<evidence type="ECO:0000256" key="6">
    <source>
        <dbReference type="ARBA" id="ARBA00022989"/>
    </source>
</evidence>
<keyword evidence="6" id="KW-1133">Transmembrane helix</keyword>
<evidence type="ECO:0000313" key="12">
    <source>
        <dbReference type="Proteomes" id="UP000053676"/>
    </source>
</evidence>
<evidence type="ECO:0000256" key="5">
    <source>
        <dbReference type="ARBA" id="ARBA00022889"/>
    </source>
</evidence>
<dbReference type="InterPro" id="IPR015919">
    <property type="entry name" value="Cadherin-like_sf"/>
</dbReference>
<dbReference type="KEGG" id="nai:NECAME_13864"/>
<dbReference type="GO" id="GO:0005886">
    <property type="term" value="C:plasma membrane"/>
    <property type="evidence" value="ECO:0007669"/>
    <property type="project" value="InterPro"/>
</dbReference>
<dbReference type="PANTHER" id="PTHR24025">
    <property type="entry name" value="DESMOGLEIN FAMILY MEMBER"/>
    <property type="match status" value="1"/>
</dbReference>
<feature type="domain" description="Cadherin" evidence="10">
    <location>
        <begin position="178"/>
        <end position="278"/>
    </location>
</feature>
<keyword evidence="4 8" id="KW-0106">Calcium</keyword>
<sequence>MDSKASEVFAIDHLGRLYLRTAVDRETEDHYSFTMDVGSHPVTYHHNSTTTVAIRVTDVNDNSPVFVHLNWAVKIRDGMRSGEVLQRLAATDADYNENGRISYRILTGDDYGIFSVGPDTGALMFNQWNDDQLIRHSDGRWTLFVEARDHGSRTRSTLLPVQISLDLQTWSGSAPFFVVPGYVVPILETVIPDTPVFTARATNRFGIPMNSIRYDLKDSDQTFSIDPTNGTIRLKRELDYETKTTYKMSLLASDGNSRSAVVSLEFVVLPVDEFPPVFAQSSYTFQVPLDANPGAVIGEILAVDADGGTHGIPEYRIETSNDLVTVEKLTGLVSLRTKPDRRRNHTVEQITVIAASSGSQHTKTTVYLEVYSVSRGQANGSSNGISRLACSPRQALPSNITQKNSSMTSSTSSNSGLRNSLLSHREAASTRSQPDSGIDQDTISVNSSVTEYLISIGVNPNPIQSRPRYRRPDMIDSALNDYIYARVEDILPPGPVNMSENVAQLEGLYQFTQSRHAPPSFQPLTEIFDELEEIQREQKQKREREYIQVEI</sequence>
<dbReference type="GO" id="GO:0005911">
    <property type="term" value="C:cell-cell junction"/>
    <property type="evidence" value="ECO:0007669"/>
    <property type="project" value="TreeGrafter"/>
</dbReference>
<dbReference type="SUPFAM" id="SSF49313">
    <property type="entry name" value="Cadherin-like"/>
    <property type="match status" value="4"/>
</dbReference>
<feature type="compositionally biased region" description="Polar residues" evidence="9">
    <location>
        <begin position="429"/>
        <end position="442"/>
    </location>
</feature>
<dbReference type="CDD" id="cd11304">
    <property type="entry name" value="Cadherin_repeat"/>
    <property type="match status" value="4"/>
</dbReference>
<feature type="domain" description="Cadherin" evidence="10">
    <location>
        <begin position="9"/>
        <end position="66"/>
    </location>
</feature>
<protein>
    <submittedName>
        <fullName evidence="11">Cadherin domain protein</fullName>
    </submittedName>
</protein>
<gene>
    <name evidence="11" type="ORF">NECAME_13864</name>
</gene>
<evidence type="ECO:0000256" key="1">
    <source>
        <dbReference type="ARBA" id="ARBA00004370"/>
    </source>
</evidence>
<evidence type="ECO:0000256" key="7">
    <source>
        <dbReference type="ARBA" id="ARBA00023136"/>
    </source>
</evidence>
<keyword evidence="2" id="KW-0812">Transmembrane</keyword>
<reference evidence="12" key="1">
    <citation type="journal article" date="2014" name="Nat. Genet.">
        <title>Genome of the human hookworm Necator americanus.</title>
        <authorList>
            <person name="Tang Y.T."/>
            <person name="Gao X."/>
            <person name="Rosa B.A."/>
            <person name="Abubucker S."/>
            <person name="Hallsworth-Pepin K."/>
            <person name="Martin J."/>
            <person name="Tyagi R."/>
            <person name="Heizer E."/>
            <person name="Zhang X."/>
            <person name="Bhonagiri-Palsikar V."/>
            <person name="Minx P."/>
            <person name="Warren W.C."/>
            <person name="Wang Q."/>
            <person name="Zhan B."/>
            <person name="Hotez P.J."/>
            <person name="Sternberg P.W."/>
            <person name="Dougall A."/>
            <person name="Gaze S.T."/>
            <person name="Mulvenna J."/>
            <person name="Sotillo J."/>
            <person name="Ranganathan S."/>
            <person name="Rabelo E.M."/>
            <person name="Wilson R.K."/>
            <person name="Felgner P.L."/>
            <person name="Bethony J."/>
            <person name="Hawdon J.M."/>
            <person name="Gasser R.B."/>
            <person name="Loukas A."/>
            <person name="Mitreva M."/>
        </authorList>
    </citation>
    <scope>NUCLEOTIDE SEQUENCE [LARGE SCALE GENOMIC DNA]</scope>
</reference>
<dbReference type="PROSITE" id="PS50268">
    <property type="entry name" value="CADHERIN_2"/>
    <property type="match status" value="4"/>
</dbReference>
<dbReference type="EMBL" id="KI664253">
    <property type="protein sequence ID" value="ETN72466.1"/>
    <property type="molecule type" value="Genomic_DNA"/>
</dbReference>
<dbReference type="PRINTS" id="PR00205">
    <property type="entry name" value="CADHERIN"/>
</dbReference>
<keyword evidence="7" id="KW-0472">Membrane</keyword>
<proteinExistence type="predicted"/>
<comment type="subcellular location">
    <subcellularLocation>
        <location evidence="1">Membrane</location>
    </subcellularLocation>
</comment>
<organism evidence="11 12">
    <name type="scientific">Necator americanus</name>
    <name type="common">Human hookworm</name>
    <dbReference type="NCBI Taxonomy" id="51031"/>
    <lineage>
        <taxon>Eukaryota</taxon>
        <taxon>Metazoa</taxon>
        <taxon>Ecdysozoa</taxon>
        <taxon>Nematoda</taxon>
        <taxon>Chromadorea</taxon>
        <taxon>Rhabditida</taxon>
        <taxon>Rhabditina</taxon>
        <taxon>Rhabditomorpha</taxon>
        <taxon>Strongyloidea</taxon>
        <taxon>Ancylostomatidae</taxon>
        <taxon>Bunostominae</taxon>
        <taxon>Necator</taxon>
    </lineage>
</organism>